<evidence type="ECO:0000313" key="4">
    <source>
        <dbReference type="Proteomes" id="UP001470023"/>
    </source>
</evidence>
<name>A0ABV1UHT0_9ACTN</name>
<sequence>MKKRFMGRLAVAILTPAVILAGAGQAFANGTVTWKNKLNGKCLGYMNNIPLAAADCGTPPSKWTETKQSDGSWTLKTSYGDCLDSNRDGKVYIRDCNGGANQKWEEIKDTAGWRLKNKATGLTLGQHDGVLYTGFDGGLKAQRWS</sequence>
<feature type="signal peptide" evidence="1">
    <location>
        <begin position="1"/>
        <end position="28"/>
    </location>
</feature>
<feature type="chain" id="PRO_5045532098" evidence="1">
    <location>
        <begin position="29"/>
        <end position="145"/>
    </location>
</feature>
<proteinExistence type="predicted"/>
<protein>
    <submittedName>
        <fullName evidence="3">Ricin-type beta-trefoil lectin domain protein</fullName>
    </submittedName>
</protein>
<dbReference type="RefSeq" id="WP_073889319.1">
    <property type="nucleotide sequence ID" value="NZ_JBEOZW010000033.1"/>
</dbReference>
<keyword evidence="1" id="KW-0732">Signal</keyword>
<dbReference type="InterPro" id="IPR035992">
    <property type="entry name" value="Ricin_B-like_lectins"/>
</dbReference>
<dbReference type="InterPro" id="IPR000772">
    <property type="entry name" value="Ricin_B_lectin"/>
</dbReference>
<accession>A0ABV1UHT0</accession>
<reference evidence="3 4" key="1">
    <citation type="submission" date="2024-06" db="EMBL/GenBank/DDBJ databases">
        <title>The Natural Products Discovery Center: Release of the First 8490 Sequenced Strains for Exploring Actinobacteria Biosynthetic Diversity.</title>
        <authorList>
            <person name="Kalkreuter E."/>
            <person name="Kautsar S.A."/>
            <person name="Yang D."/>
            <person name="Bader C.D."/>
            <person name="Teijaro C.N."/>
            <person name="Fluegel L."/>
            <person name="Davis C.M."/>
            <person name="Simpson J.R."/>
            <person name="Lauterbach L."/>
            <person name="Steele A.D."/>
            <person name="Gui C."/>
            <person name="Meng S."/>
            <person name="Li G."/>
            <person name="Viehrig K."/>
            <person name="Ye F."/>
            <person name="Su P."/>
            <person name="Kiefer A.F."/>
            <person name="Nichols A."/>
            <person name="Cepeda A.J."/>
            <person name="Yan W."/>
            <person name="Fan B."/>
            <person name="Jiang Y."/>
            <person name="Adhikari A."/>
            <person name="Zheng C.-J."/>
            <person name="Schuster L."/>
            <person name="Cowan T.M."/>
            <person name="Smanski M.J."/>
            <person name="Chevrette M.G."/>
            <person name="De Carvalho L.P.S."/>
            <person name="Shen B."/>
        </authorList>
    </citation>
    <scope>NUCLEOTIDE SEQUENCE [LARGE SCALE GENOMIC DNA]</scope>
    <source>
        <strain evidence="3 4">NPDC001166</strain>
    </source>
</reference>
<evidence type="ECO:0000259" key="2">
    <source>
        <dbReference type="Pfam" id="PF00652"/>
    </source>
</evidence>
<dbReference type="Gene3D" id="2.80.10.50">
    <property type="match status" value="1"/>
</dbReference>
<dbReference type="EMBL" id="JBEPAZ010000056">
    <property type="protein sequence ID" value="MER6433274.1"/>
    <property type="molecule type" value="Genomic_DNA"/>
</dbReference>
<evidence type="ECO:0000256" key="1">
    <source>
        <dbReference type="SAM" id="SignalP"/>
    </source>
</evidence>
<comment type="caution">
    <text evidence="3">The sequence shown here is derived from an EMBL/GenBank/DDBJ whole genome shotgun (WGS) entry which is preliminary data.</text>
</comment>
<dbReference type="CDD" id="cd23415">
    <property type="entry name" value="beta-trefoil_Ricin_AH"/>
    <property type="match status" value="1"/>
</dbReference>
<gene>
    <name evidence="3" type="ORF">ABT272_36955</name>
</gene>
<organism evidence="3 4">
    <name type="scientific">Streptomyces sp. 900105245</name>
    <dbReference type="NCBI Taxonomy" id="3154379"/>
    <lineage>
        <taxon>Bacteria</taxon>
        <taxon>Bacillati</taxon>
        <taxon>Actinomycetota</taxon>
        <taxon>Actinomycetes</taxon>
        <taxon>Kitasatosporales</taxon>
        <taxon>Streptomycetaceae</taxon>
        <taxon>Streptomyces</taxon>
    </lineage>
</organism>
<feature type="domain" description="Ricin B lectin" evidence="2">
    <location>
        <begin position="33"/>
        <end position="144"/>
    </location>
</feature>
<dbReference type="Proteomes" id="UP001470023">
    <property type="component" value="Unassembled WGS sequence"/>
</dbReference>
<dbReference type="PROSITE" id="PS50231">
    <property type="entry name" value="RICIN_B_LECTIN"/>
    <property type="match status" value="1"/>
</dbReference>
<dbReference type="SUPFAM" id="SSF50370">
    <property type="entry name" value="Ricin B-like lectins"/>
    <property type="match status" value="1"/>
</dbReference>
<dbReference type="Pfam" id="PF00652">
    <property type="entry name" value="Ricin_B_lectin"/>
    <property type="match status" value="1"/>
</dbReference>
<keyword evidence="4" id="KW-1185">Reference proteome</keyword>
<evidence type="ECO:0000313" key="3">
    <source>
        <dbReference type="EMBL" id="MER6433274.1"/>
    </source>
</evidence>